<proteinExistence type="predicted"/>
<dbReference type="Proteomes" id="UP001321498">
    <property type="component" value="Chromosome"/>
</dbReference>
<keyword evidence="1" id="KW-0472">Membrane</keyword>
<dbReference type="RefSeq" id="WP_286278687.1">
    <property type="nucleotide sequence ID" value="NZ_AP027731.1"/>
</dbReference>
<protein>
    <submittedName>
        <fullName evidence="2">Uncharacterized protein</fullName>
    </submittedName>
</protein>
<keyword evidence="1" id="KW-0812">Transmembrane</keyword>
<sequence length="337" mass="35474">MGVEDGGPPPPRGGVVPWAVLTALVPVVFAIVVVALNASVYSAGGFVSRYLDALERRDVAVALETPGVAVPVGASEAALQRDALSGLGRHRIVSDVNAGSGLRRVVAEYELGGHPERTEFLVAAAPPTLLLFNGWRFEESPLARVRVTVLHDTGLRVNGVPVPDGTPTTGGDGTVDLAVPTPSRLVLDQRSRYLVAKPTTVDVTDPAAGAEATIDVQASGAFTSAVQKEVDAFLDDCATQRVLQPAGCPFRRVLADRVQDEPQWSIVSYPDITIQPGVGDDGEFAWFVTPSSGVAHISVDVVSLFDGSVSTLDEDVAYEVRYAITVRDDGGLDIRGI</sequence>
<keyword evidence="3" id="KW-1185">Reference proteome</keyword>
<organism evidence="2 3">
    <name type="scientific">Naasia aerilata</name>
    <dbReference type="NCBI Taxonomy" id="1162966"/>
    <lineage>
        <taxon>Bacteria</taxon>
        <taxon>Bacillati</taxon>
        <taxon>Actinomycetota</taxon>
        <taxon>Actinomycetes</taxon>
        <taxon>Micrococcales</taxon>
        <taxon>Microbacteriaceae</taxon>
        <taxon>Naasia</taxon>
    </lineage>
</organism>
<evidence type="ECO:0000256" key="1">
    <source>
        <dbReference type="SAM" id="Phobius"/>
    </source>
</evidence>
<dbReference type="EMBL" id="AP027731">
    <property type="protein sequence ID" value="BDZ45332.1"/>
    <property type="molecule type" value="Genomic_DNA"/>
</dbReference>
<reference evidence="3" key="1">
    <citation type="journal article" date="2019" name="Int. J. Syst. Evol. Microbiol.">
        <title>The Global Catalogue of Microorganisms (GCM) 10K type strain sequencing project: providing services to taxonomists for standard genome sequencing and annotation.</title>
        <authorList>
            <consortium name="The Broad Institute Genomics Platform"/>
            <consortium name="The Broad Institute Genome Sequencing Center for Infectious Disease"/>
            <person name="Wu L."/>
            <person name="Ma J."/>
        </authorList>
    </citation>
    <scope>NUCLEOTIDE SEQUENCE [LARGE SCALE GENOMIC DNA]</scope>
    <source>
        <strain evidence="3">NBRC 108725</strain>
    </source>
</reference>
<name>A0ABN6XNE4_9MICO</name>
<evidence type="ECO:0000313" key="3">
    <source>
        <dbReference type="Proteomes" id="UP001321498"/>
    </source>
</evidence>
<gene>
    <name evidence="2" type="ORF">GCM10025866_12410</name>
</gene>
<accession>A0ABN6XNE4</accession>
<keyword evidence="1" id="KW-1133">Transmembrane helix</keyword>
<evidence type="ECO:0000313" key="2">
    <source>
        <dbReference type="EMBL" id="BDZ45332.1"/>
    </source>
</evidence>
<feature type="transmembrane region" description="Helical" evidence="1">
    <location>
        <begin position="15"/>
        <end position="40"/>
    </location>
</feature>